<proteinExistence type="predicted"/>
<dbReference type="VEuPathDB" id="FungiDB:MYCTH_2297291"/>
<dbReference type="InParanoid" id="G2Q544"/>
<sequence>MDIEDGSVASEEELRETYGIQNQVLYRLGVALLSIGLWAKIDWREFAAVRRKARALDSLGGAYRKAVERLIWANFNVAAPTNLDSEDLRKEIIQTVICPLEKKAKRR</sequence>
<dbReference type="eggNOG" id="ENOG502RQM0">
    <property type="taxonomic scope" value="Eukaryota"/>
</dbReference>
<reference evidence="1 2" key="1">
    <citation type="journal article" date="2011" name="Nat. Biotechnol.">
        <title>Comparative genomic analysis of the thermophilic biomass-degrading fungi Myceliophthora thermophila and Thielavia terrestris.</title>
        <authorList>
            <person name="Berka R.M."/>
            <person name="Grigoriev I.V."/>
            <person name="Otillar R."/>
            <person name="Salamov A."/>
            <person name="Grimwood J."/>
            <person name="Reid I."/>
            <person name="Ishmael N."/>
            <person name="John T."/>
            <person name="Darmond C."/>
            <person name="Moisan M.-C."/>
            <person name="Henrissat B."/>
            <person name="Coutinho P.M."/>
            <person name="Lombard V."/>
            <person name="Natvig D.O."/>
            <person name="Lindquist E."/>
            <person name="Schmutz J."/>
            <person name="Lucas S."/>
            <person name="Harris P."/>
            <person name="Powlowski J."/>
            <person name="Bellemare A."/>
            <person name="Taylor D."/>
            <person name="Butler G."/>
            <person name="de Vries R.P."/>
            <person name="Allijn I.E."/>
            <person name="van den Brink J."/>
            <person name="Ushinsky S."/>
            <person name="Storms R."/>
            <person name="Powell A.J."/>
            <person name="Paulsen I.T."/>
            <person name="Elbourne L.D.H."/>
            <person name="Baker S.E."/>
            <person name="Magnuson J."/>
            <person name="LaBoissiere S."/>
            <person name="Clutterbuck A.J."/>
            <person name="Martinez D."/>
            <person name="Wogulis M."/>
            <person name="de Leon A.L."/>
            <person name="Rey M.W."/>
            <person name="Tsang A."/>
        </authorList>
    </citation>
    <scope>NUCLEOTIDE SEQUENCE [LARGE SCALE GENOMIC DNA]</scope>
    <source>
        <strain evidence="2">ATCC 42464 / BCRC 31852 / DSM 1799</strain>
    </source>
</reference>
<name>G2Q544_THET4</name>
<dbReference type="OrthoDB" id="5331891at2759"/>
<gene>
    <name evidence="1" type="ORF">MYCTH_2297291</name>
</gene>
<dbReference type="HOGENOM" id="CLU_2211775_0_0_1"/>
<dbReference type="KEGG" id="mtm:MYCTH_2297291"/>
<evidence type="ECO:0000313" key="1">
    <source>
        <dbReference type="EMBL" id="AEO54582.1"/>
    </source>
</evidence>
<protein>
    <submittedName>
        <fullName evidence="1">Uncharacterized protein</fullName>
    </submittedName>
</protein>
<evidence type="ECO:0000313" key="2">
    <source>
        <dbReference type="Proteomes" id="UP000007322"/>
    </source>
</evidence>
<dbReference type="AlphaFoldDB" id="G2Q544"/>
<keyword evidence="2" id="KW-1185">Reference proteome</keyword>
<dbReference type="Proteomes" id="UP000007322">
    <property type="component" value="Chromosome 1"/>
</dbReference>
<accession>G2Q544</accession>
<dbReference type="EMBL" id="CP003002">
    <property type="protein sequence ID" value="AEO54582.1"/>
    <property type="molecule type" value="Genomic_DNA"/>
</dbReference>
<dbReference type="GeneID" id="11508715"/>
<dbReference type="RefSeq" id="XP_003659827.1">
    <property type="nucleotide sequence ID" value="XM_003659779.1"/>
</dbReference>
<organism evidence="1 2">
    <name type="scientific">Thermothelomyces thermophilus (strain ATCC 42464 / BCRC 31852 / DSM 1799)</name>
    <name type="common">Sporotrichum thermophile</name>
    <dbReference type="NCBI Taxonomy" id="573729"/>
    <lineage>
        <taxon>Eukaryota</taxon>
        <taxon>Fungi</taxon>
        <taxon>Dikarya</taxon>
        <taxon>Ascomycota</taxon>
        <taxon>Pezizomycotina</taxon>
        <taxon>Sordariomycetes</taxon>
        <taxon>Sordariomycetidae</taxon>
        <taxon>Sordariales</taxon>
        <taxon>Chaetomiaceae</taxon>
        <taxon>Thermothelomyces</taxon>
    </lineage>
</organism>